<gene>
    <name evidence="2" type="ORF">ALP16_200066</name>
</gene>
<sequence length="128" mass="14760">MCRVTRSGWVDDRIYSFIYKPIYIPCAGLFVKLLLRFPFILWTKDILWRSYVQLSIFGRVTLIKDEPSANCPASNSAYTYDERGLILTKTDAKGLVTTYSYQGRTVTQFKNTRANTNSRVSSGKWIPK</sequence>
<evidence type="ECO:0000256" key="1">
    <source>
        <dbReference type="SAM" id="Phobius"/>
    </source>
</evidence>
<evidence type="ECO:0008006" key="4">
    <source>
        <dbReference type="Google" id="ProtNLM"/>
    </source>
</evidence>
<keyword evidence="1" id="KW-1133">Transmembrane helix</keyword>
<protein>
    <recommendedName>
        <fullName evidence="4">YD repeat-containing protein</fullName>
    </recommendedName>
</protein>
<feature type="transmembrane region" description="Helical" evidence="1">
    <location>
        <begin position="22"/>
        <end position="42"/>
    </location>
</feature>
<dbReference type="Gene3D" id="2.180.10.10">
    <property type="entry name" value="RHS repeat-associated core"/>
    <property type="match status" value="1"/>
</dbReference>
<dbReference type="Pfam" id="PF05593">
    <property type="entry name" value="RHS_repeat"/>
    <property type="match status" value="1"/>
</dbReference>
<reference evidence="2 3" key="1">
    <citation type="submission" date="2018-08" db="EMBL/GenBank/DDBJ databases">
        <title>Recombination of ecologically and evolutionarily significant loci maintains genetic cohesion in the Pseudomonas syringae species complex.</title>
        <authorList>
            <person name="Dillon M."/>
            <person name="Thakur S."/>
            <person name="Almeida R.N.D."/>
            <person name="Weir B.S."/>
            <person name="Guttman D.S."/>
        </authorList>
    </citation>
    <scope>NUCLEOTIDE SEQUENCE [LARGE SCALE GENOMIC DNA]</scope>
    <source>
        <strain evidence="2 3">ICMP 11897</strain>
    </source>
</reference>
<dbReference type="NCBIfam" id="TIGR01643">
    <property type="entry name" value="YD_repeat_2x"/>
    <property type="match status" value="1"/>
</dbReference>
<proteinExistence type="predicted"/>
<dbReference type="Proteomes" id="UP000272703">
    <property type="component" value="Unassembled WGS sequence"/>
</dbReference>
<evidence type="ECO:0000313" key="3">
    <source>
        <dbReference type="Proteomes" id="UP000272703"/>
    </source>
</evidence>
<comment type="caution">
    <text evidence="2">The sequence shown here is derived from an EMBL/GenBank/DDBJ whole genome shotgun (WGS) entry which is preliminary data.</text>
</comment>
<evidence type="ECO:0000313" key="2">
    <source>
        <dbReference type="EMBL" id="RMV17910.1"/>
    </source>
</evidence>
<dbReference type="AlphaFoldDB" id="A0A3M6AFD9"/>
<organism evidence="2 3">
    <name type="scientific">Pseudomonas savastanoi</name>
    <name type="common">Pseudomonas syringae pv. savastanoi</name>
    <dbReference type="NCBI Taxonomy" id="29438"/>
    <lineage>
        <taxon>Bacteria</taxon>
        <taxon>Pseudomonadati</taxon>
        <taxon>Pseudomonadota</taxon>
        <taxon>Gammaproteobacteria</taxon>
        <taxon>Pseudomonadales</taxon>
        <taxon>Pseudomonadaceae</taxon>
        <taxon>Pseudomonas</taxon>
    </lineage>
</organism>
<name>A0A3M6AFD9_PSESS</name>
<dbReference type="InterPro" id="IPR006530">
    <property type="entry name" value="YD"/>
</dbReference>
<keyword evidence="1" id="KW-0472">Membrane</keyword>
<accession>A0A3M6AFD9</accession>
<dbReference type="EMBL" id="RBUN01000262">
    <property type="protein sequence ID" value="RMV17910.1"/>
    <property type="molecule type" value="Genomic_DNA"/>
</dbReference>
<keyword evidence="1" id="KW-0812">Transmembrane</keyword>
<dbReference type="InterPro" id="IPR031325">
    <property type="entry name" value="RHS_repeat"/>
</dbReference>